<sequence length="426" mass="45389">MRDWRNRQEACEASADWRPGLTASVAAFVNASLMRQSCLNQPRLTSGQLNSARPSRHVTVAVPSGHATSSTACRVDPTPPVTTTTTRLQSVPTCRLNTRMFRPLDRLFPSHAAETTALTMATAATAATASLCYPRASDPGDLSTRSPTRDPLGAPPAPVTGFGVGDPLTTGLLGPGQALLNHMLFPLSSGLPHPLPFPLHLPLPLPLSIPPLPFPLPMPLSLGHHSGLQTAHNSPPGHTDRPAWQPTMSEASRGVGATTTPIHFDDAVETTEACRHSISPSLFCALSAASPSSPLPPPPRATFAQATSLSTIFASRANLTPSTPPLSVWSPFAAGRLDCPPSSGSPGPATPRPFYALPPDELEPVVMRTASPSLYCRDDPKPNFSYIGESTTVMYYFLMRFCLRPYGVMQTTDFVTAFQDLTVYAP</sequence>
<evidence type="ECO:0000313" key="3">
    <source>
        <dbReference type="Proteomes" id="UP000784294"/>
    </source>
</evidence>
<proteinExistence type="predicted"/>
<dbReference type="Proteomes" id="UP000784294">
    <property type="component" value="Unassembled WGS sequence"/>
</dbReference>
<protein>
    <submittedName>
        <fullName evidence="2">Uncharacterized protein</fullName>
    </submittedName>
</protein>
<organism evidence="2 3">
    <name type="scientific">Protopolystoma xenopodis</name>
    <dbReference type="NCBI Taxonomy" id="117903"/>
    <lineage>
        <taxon>Eukaryota</taxon>
        <taxon>Metazoa</taxon>
        <taxon>Spiralia</taxon>
        <taxon>Lophotrochozoa</taxon>
        <taxon>Platyhelminthes</taxon>
        <taxon>Monogenea</taxon>
        <taxon>Polyopisthocotylea</taxon>
        <taxon>Polystomatidea</taxon>
        <taxon>Polystomatidae</taxon>
        <taxon>Protopolystoma</taxon>
    </lineage>
</organism>
<comment type="caution">
    <text evidence="2">The sequence shown here is derived from an EMBL/GenBank/DDBJ whole genome shotgun (WGS) entry which is preliminary data.</text>
</comment>
<keyword evidence="3" id="KW-1185">Reference proteome</keyword>
<dbReference type="EMBL" id="CAAALY010016087">
    <property type="protein sequence ID" value="VEL12859.1"/>
    <property type="molecule type" value="Genomic_DNA"/>
</dbReference>
<gene>
    <name evidence="2" type="ORF">PXEA_LOCUS6299</name>
</gene>
<accession>A0A3S5BPX7</accession>
<dbReference type="AlphaFoldDB" id="A0A3S5BPX7"/>
<evidence type="ECO:0000256" key="1">
    <source>
        <dbReference type="SAM" id="MobiDB-lite"/>
    </source>
</evidence>
<feature type="region of interest" description="Disordered" evidence="1">
    <location>
        <begin position="64"/>
        <end position="85"/>
    </location>
</feature>
<name>A0A3S5BPX7_9PLAT</name>
<evidence type="ECO:0000313" key="2">
    <source>
        <dbReference type="EMBL" id="VEL12859.1"/>
    </source>
</evidence>
<feature type="region of interest" description="Disordered" evidence="1">
    <location>
        <begin position="138"/>
        <end position="157"/>
    </location>
</feature>
<reference evidence="2" key="1">
    <citation type="submission" date="2018-11" db="EMBL/GenBank/DDBJ databases">
        <authorList>
            <consortium name="Pathogen Informatics"/>
        </authorList>
    </citation>
    <scope>NUCLEOTIDE SEQUENCE</scope>
</reference>
<feature type="region of interest" description="Disordered" evidence="1">
    <location>
        <begin position="227"/>
        <end position="255"/>
    </location>
</feature>